<comment type="subcellular location">
    <subcellularLocation>
        <location evidence="1">Nucleus</location>
    </subcellularLocation>
</comment>
<evidence type="ECO:0000313" key="11">
    <source>
        <dbReference type="Proteomes" id="UP000596742"/>
    </source>
</evidence>
<feature type="domain" description="C2H2-type" evidence="9">
    <location>
        <begin position="105"/>
        <end position="132"/>
    </location>
</feature>
<dbReference type="Gene3D" id="3.30.160.60">
    <property type="entry name" value="Classic Zinc Finger"/>
    <property type="match status" value="6"/>
</dbReference>
<protein>
    <recommendedName>
        <fullName evidence="9">C2H2-type domain-containing protein</fullName>
    </recommendedName>
</protein>
<evidence type="ECO:0000259" key="9">
    <source>
        <dbReference type="PROSITE" id="PS50157"/>
    </source>
</evidence>
<keyword evidence="2" id="KW-0479">Metal-binding</keyword>
<evidence type="ECO:0000256" key="3">
    <source>
        <dbReference type="ARBA" id="ARBA00022737"/>
    </source>
</evidence>
<feature type="region of interest" description="Disordered" evidence="8">
    <location>
        <begin position="389"/>
        <end position="408"/>
    </location>
</feature>
<evidence type="ECO:0000256" key="2">
    <source>
        <dbReference type="ARBA" id="ARBA00022723"/>
    </source>
</evidence>
<feature type="domain" description="C2H2-type" evidence="9">
    <location>
        <begin position="302"/>
        <end position="329"/>
    </location>
</feature>
<accession>A0A8B6CA60</accession>
<feature type="domain" description="C2H2-type" evidence="9">
    <location>
        <begin position="486"/>
        <end position="513"/>
    </location>
</feature>
<dbReference type="PROSITE" id="PS50157">
    <property type="entry name" value="ZINC_FINGER_C2H2_2"/>
    <property type="match status" value="7"/>
</dbReference>
<dbReference type="FunFam" id="3.30.160.60:FF:002343">
    <property type="entry name" value="Zinc finger protein 33A"/>
    <property type="match status" value="1"/>
</dbReference>
<dbReference type="PANTHER" id="PTHR23226:SF416">
    <property type="entry name" value="FI01424P"/>
    <property type="match status" value="1"/>
</dbReference>
<dbReference type="GO" id="GO:0000981">
    <property type="term" value="F:DNA-binding transcription factor activity, RNA polymerase II-specific"/>
    <property type="evidence" value="ECO:0007669"/>
    <property type="project" value="TreeGrafter"/>
</dbReference>
<evidence type="ECO:0000256" key="8">
    <source>
        <dbReference type="SAM" id="MobiDB-lite"/>
    </source>
</evidence>
<name>A0A8B6CA60_MYTGA</name>
<proteinExistence type="predicted"/>
<keyword evidence="5" id="KW-0862">Zinc</keyword>
<dbReference type="InterPro" id="IPR036236">
    <property type="entry name" value="Znf_C2H2_sf"/>
</dbReference>
<dbReference type="FunFam" id="3.30.160.60:FF:000303">
    <property type="entry name" value="Zinc finger protein 41"/>
    <property type="match status" value="1"/>
</dbReference>
<dbReference type="SMART" id="SM00355">
    <property type="entry name" value="ZnF_C2H2"/>
    <property type="match status" value="7"/>
</dbReference>
<feature type="domain" description="C2H2-type" evidence="9">
    <location>
        <begin position="77"/>
        <end position="104"/>
    </location>
</feature>
<organism evidence="10 11">
    <name type="scientific">Mytilus galloprovincialis</name>
    <name type="common">Mediterranean mussel</name>
    <dbReference type="NCBI Taxonomy" id="29158"/>
    <lineage>
        <taxon>Eukaryota</taxon>
        <taxon>Metazoa</taxon>
        <taxon>Spiralia</taxon>
        <taxon>Lophotrochozoa</taxon>
        <taxon>Mollusca</taxon>
        <taxon>Bivalvia</taxon>
        <taxon>Autobranchia</taxon>
        <taxon>Pteriomorphia</taxon>
        <taxon>Mytilida</taxon>
        <taxon>Mytiloidea</taxon>
        <taxon>Mytilidae</taxon>
        <taxon>Mytilinae</taxon>
        <taxon>Mytilus</taxon>
    </lineage>
</organism>
<dbReference type="EMBL" id="UYJE01001441">
    <property type="protein sequence ID" value="VDI02220.1"/>
    <property type="molecule type" value="Genomic_DNA"/>
</dbReference>
<sequence>MDSVTKGVRPSKLDACIENITRTLTQKSQEDEPHEPSNQSNFYKTEPYQATSESDTSLKMKIRKVGPFQTPDELKPYECPVCHKKISNQANLRTHIRTHTGDKPHRCGICGKSFSRNGTLQTHLTIHSGVKLYKCEICGRAIRDRGNLSKHMKIHLTNIATKKEIDETTDFRMRLPKKENGSLHNSQRDVHMRDLDSNTSQMDILKKEIYALNNSQIENLKKEIGSAIRDLPIEPPRPKYQAIHAIDYSQSGRSGSLSPDRGGETKTNEALKLNMFSKLEMKRKESSTTQKLGHTPDNKVTYNCGLCSVAFPNTDSYFSHMMAHARDQSYNQRGPEFLDDQLLPWRKMKKQLKQDPDQNVFNSAEQEMLAAYDREIRAYKEQQRRADEKLNRLHMEQPTTSATEDDVMDEEESSMTSVVEEQKVKEKDNYKCGICGGEYKTKDSFEDHITIHKVDKPYQCTLCLEQFKELRDLQKHTRGHRGLKPYYCEKCGKEFNQAILLVEHLQRHSAEDQQPSGSNLNGNFSDSSSKLPHQQQPQGENQEMFIVIE</sequence>
<feature type="domain" description="C2H2-type" evidence="9">
    <location>
        <begin position="458"/>
        <end position="485"/>
    </location>
</feature>
<feature type="compositionally biased region" description="Polar residues" evidence="8">
    <location>
        <begin position="36"/>
        <end position="57"/>
    </location>
</feature>
<keyword evidence="4 7" id="KW-0863">Zinc-finger</keyword>
<feature type="compositionally biased region" description="Polar residues" evidence="8">
    <location>
        <begin position="512"/>
        <end position="541"/>
    </location>
</feature>
<dbReference type="GO" id="GO:0000978">
    <property type="term" value="F:RNA polymerase II cis-regulatory region sequence-specific DNA binding"/>
    <property type="evidence" value="ECO:0007669"/>
    <property type="project" value="TreeGrafter"/>
</dbReference>
<dbReference type="GO" id="GO:0005634">
    <property type="term" value="C:nucleus"/>
    <property type="evidence" value="ECO:0007669"/>
    <property type="project" value="UniProtKB-SubCell"/>
</dbReference>
<feature type="region of interest" description="Disordered" evidence="8">
    <location>
        <begin position="507"/>
        <end position="543"/>
    </location>
</feature>
<comment type="caution">
    <text evidence="10">The sequence shown here is derived from an EMBL/GenBank/DDBJ whole genome shotgun (WGS) entry which is preliminary data.</text>
</comment>
<dbReference type="FunFam" id="3.30.160.60:FF:000624">
    <property type="entry name" value="zinc finger protein 697"/>
    <property type="match status" value="1"/>
</dbReference>
<dbReference type="Proteomes" id="UP000596742">
    <property type="component" value="Unassembled WGS sequence"/>
</dbReference>
<dbReference type="PROSITE" id="PS00028">
    <property type="entry name" value="ZINC_FINGER_C2H2_1"/>
    <property type="match status" value="7"/>
</dbReference>
<reference evidence="10" key="1">
    <citation type="submission" date="2018-11" db="EMBL/GenBank/DDBJ databases">
        <authorList>
            <person name="Alioto T."/>
            <person name="Alioto T."/>
        </authorList>
    </citation>
    <scope>NUCLEOTIDE SEQUENCE</scope>
</reference>
<dbReference type="Pfam" id="PF00096">
    <property type="entry name" value="zf-C2H2"/>
    <property type="match status" value="5"/>
</dbReference>
<dbReference type="InterPro" id="IPR013087">
    <property type="entry name" value="Znf_C2H2_type"/>
</dbReference>
<feature type="domain" description="C2H2-type" evidence="9">
    <location>
        <begin position="430"/>
        <end position="457"/>
    </location>
</feature>
<dbReference type="AlphaFoldDB" id="A0A8B6CA60"/>
<gene>
    <name evidence="10" type="ORF">MGAL_10B007743</name>
</gene>
<dbReference type="PANTHER" id="PTHR23226">
    <property type="entry name" value="ZINC FINGER AND SCAN DOMAIN-CONTAINING"/>
    <property type="match status" value="1"/>
</dbReference>
<dbReference type="GO" id="GO:0008270">
    <property type="term" value="F:zinc ion binding"/>
    <property type="evidence" value="ECO:0007669"/>
    <property type="project" value="UniProtKB-KW"/>
</dbReference>
<evidence type="ECO:0000256" key="5">
    <source>
        <dbReference type="ARBA" id="ARBA00022833"/>
    </source>
</evidence>
<dbReference type="FunFam" id="3.30.160.60:FF:000446">
    <property type="entry name" value="Zinc finger protein"/>
    <property type="match status" value="1"/>
</dbReference>
<keyword evidence="11" id="KW-1185">Reference proteome</keyword>
<feature type="region of interest" description="Disordered" evidence="8">
    <location>
        <begin position="23"/>
        <end position="58"/>
    </location>
</feature>
<keyword evidence="3" id="KW-0677">Repeat</keyword>
<evidence type="ECO:0000256" key="7">
    <source>
        <dbReference type="PROSITE-ProRule" id="PRU00042"/>
    </source>
</evidence>
<dbReference type="OrthoDB" id="4748970at2759"/>
<keyword evidence="6" id="KW-0539">Nucleus</keyword>
<evidence type="ECO:0000256" key="1">
    <source>
        <dbReference type="ARBA" id="ARBA00004123"/>
    </source>
</evidence>
<evidence type="ECO:0000256" key="4">
    <source>
        <dbReference type="ARBA" id="ARBA00022771"/>
    </source>
</evidence>
<dbReference type="SUPFAM" id="SSF57667">
    <property type="entry name" value="beta-beta-alpha zinc fingers"/>
    <property type="match status" value="4"/>
</dbReference>
<evidence type="ECO:0000313" key="10">
    <source>
        <dbReference type="EMBL" id="VDI02220.1"/>
    </source>
</evidence>
<evidence type="ECO:0000256" key="6">
    <source>
        <dbReference type="ARBA" id="ARBA00023242"/>
    </source>
</evidence>
<feature type="domain" description="C2H2-type" evidence="9">
    <location>
        <begin position="133"/>
        <end position="155"/>
    </location>
</feature>